<organism evidence="2 3">
    <name type="scientific">Bacillus velezensis</name>
    <dbReference type="NCBI Taxonomy" id="492670"/>
    <lineage>
        <taxon>Bacteria</taxon>
        <taxon>Bacillati</taxon>
        <taxon>Bacillota</taxon>
        <taxon>Bacilli</taxon>
        <taxon>Bacillales</taxon>
        <taxon>Bacillaceae</taxon>
        <taxon>Bacillus</taxon>
        <taxon>Bacillus amyloliquefaciens group</taxon>
    </lineage>
</organism>
<keyword evidence="1" id="KW-0472">Membrane</keyword>
<dbReference type="EMBL" id="CP030150">
    <property type="protein sequence ID" value="AWX73457.1"/>
    <property type="molecule type" value="Genomic_DNA"/>
</dbReference>
<feature type="transmembrane region" description="Helical" evidence="1">
    <location>
        <begin position="7"/>
        <end position="27"/>
    </location>
</feature>
<name>A0ABC8DBU2_BACVE</name>
<evidence type="ECO:0000313" key="2">
    <source>
        <dbReference type="EMBL" id="AWX73457.1"/>
    </source>
</evidence>
<keyword evidence="1" id="KW-0812">Transmembrane</keyword>
<dbReference type="AlphaFoldDB" id="A0ABC8DBU2"/>
<evidence type="ECO:0000256" key="1">
    <source>
        <dbReference type="SAM" id="Phobius"/>
    </source>
</evidence>
<feature type="transmembrane region" description="Helical" evidence="1">
    <location>
        <begin position="33"/>
        <end position="52"/>
    </location>
</feature>
<keyword evidence="1" id="KW-1133">Transmembrane helix</keyword>
<sequence>MKKLVDVTTIFFFILFIMLFSNFDYAHLSTLDILTMVLALIWLVVTIINIILKWRNLRND</sequence>
<evidence type="ECO:0000313" key="3">
    <source>
        <dbReference type="Proteomes" id="UP000250069"/>
    </source>
</evidence>
<protein>
    <submittedName>
        <fullName evidence="2">Uncharacterized protein</fullName>
    </submittedName>
</protein>
<reference evidence="2 3" key="1">
    <citation type="submission" date="2018-06" db="EMBL/GenBank/DDBJ databases">
        <title>Complete Genome Sequence of Bacillus velezensis DSYZ, a Plant Growth-Promoting Rhizobacterium with Antifungal Activity.</title>
        <authorList>
            <person name="Du B."/>
            <person name="Ding Y."/>
            <person name="Liu K."/>
            <person name="Yao L."/>
            <person name="Wang C."/>
            <person name="Li H."/>
            <person name="Liu H."/>
        </authorList>
    </citation>
    <scope>NUCLEOTIDE SEQUENCE [LARGE SCALE GENOMIC DNA]</scope>
    <source>
        <strain evidence="2 3">DSYZ</strain>
    </source>
</reference>
<proteinExistence type="predicted"/>
<accession>A0ABC8DBU2</accession>
<dbReference type="Proteomes" id="UP000250069">
    <property type="component" value="Chromosome"/>
</dbReference>
<gene>
    <name evidence="2" type="ORF">BVDSYZ_16140</name>
</gene>